<dbReference type="AlphaFoldDB" id="A0A7X8TQ52"/>
<evidence type="ECO:0000256" key="1">
    <source>
        <dbReference type="SAM" id="SignalP"/>
    </source>
</evidence>
<organism evidence="2 3">
    <name type="scientific">Vibrio agarilyticus</name>
    <dbReference type="NCBI Taxonomy" id="2726741"/>
    <lineage>
        <taxon>Bacteria</taxon>
        <taxon>Pseudomonadati</taxon>
        <taxon>Pseudomonadota</taxon>
        <taxon>Gammaproteobacteria</taxon>
        <taxon>Vibrionales</taxon>
        <taxon>Vibrionaceae</taxon>
        <taxon>Vibrio</taxon>
    </lineage>
</organism>
<sequence>MRRIFGIVAALAISPALASQPNIELLKDYNHVGLQIGSGTTNEAWLEDETNVSVYTLSYAKSWQENWLTRFEYTGLFFHPDGYNIRVDRFLASAGYRWSLKDDLDFYARYGLGYIRSTAKEERTGRKLESDDHLLQAATLGFNYQLYEKWFIKLEGMYNYSDILEEGHGTLAIDYQFSHRWRLGGYYRYRDSNAGNHSNEVGLSGYWTF</sequence>
<dbReference type="Proteomes" id="UP000535589">
    <property type="component" value="Unassembled WGS sequence"/>
</dbReference>
<keyword evidence="1" id="KW-0732">Signal</keyword>
<dbReference type="InterPro" id="IPR011250">
    <property type="entry name" value="OMP/PagP_B-barrel"/>
</dbReference>
<dbReference type="Gene3D" id="2.40.160.20">
    <property type="match status" value="1"/>
</dbReference>
<dbReference type="RefSeq" id="WP_168835766.1">
    <property type="nucleotide sequence ID" value="NZ_JABAIK010000005.1"/>
</dbReference>
<reference evidence="2 3" key="1">
    <citation type="submission" date="2020-04" db="EMBL/GenBank/DDBJ databases">
        <title>Vibrio sp. SM6, a novel species isolated from seawater.</title>
        <authorList>
            <person name="Wang X."/>
        </authorList>
    </citation>
    <scope>NUCLEOTIDE SEQUENCE [LARGE SCALE GENOMIC DNA]</scope>
    <source>
        <strain evidence="2 3">SM6</strain>
    </source>
</reference>
<dbReference type="SUPFAM" id="SSF56925">
    <property type="entry name" value="OMPA-like"/>
    <property type="match status" value="1"/>
</dbReference>
<comment type="caution">
    <text evidence="2">The sequence shown here is derived from an EMBL/GenBank/DDBJ whole genome shotgun (WGS) entry which is preliminary data.</text>
</comment>
<evidence type="ECO:0000313" key="2">
    <source>
        <dbReference type="EMBL" id="NLS12689.1"/>
    </source>
</evidence>
<protein>
    <submittedName>
        <fullName evidence="2">Outer membrane beta-barrel protein</fullName>
    </submittedName>
</protein>
<accession>A0A7X8TQ52</accession>
<evidence type="ECO:0000313" key="3">
    <source>
        <dbReference type="Proteomes" id="UP000535589"/>
    </source>
</evidence>
<name>A0A7X8TQ52_9VIBR</name>
<gene>
    <name evidence="2" type="ORF">HGP28_07190</name>
</gene>
<feature type="chain" id="PRO_5030833597" evidence="1">
    <location>
        <begin position="19"/>
        <end position="209"/>
    </location>
</feature>
<dbReference type="EMBL" id="JABAIK010000005">
    <property type="protein sequence ID" value="NLS12689.1"/>
    <property type="molecule type" value="Genomic_DNA"/>
</dbReference>
<feature type="signal peptide" evidence="1">
    <location>
        <begin position="1"/>
        <end position="18"/>
    </location>
</feature>
<proteinExistence type="predicted"/>
<keyword evidence="3" id="KW-1185">Reference proteome</keyword>